<keyword evidence="1" id="KW-0812">Transmembrane</keyword>
<dbReference type="AlphaFoldDB" id="A0A5B9DE22"/>
<keyword evidence="1" id="KW-0472">Membrane</keyword>
<evidence type="ECO:0000313" key="2">
    <source>
        <dbReference type="EMBL" id="QEE17498.1"/>
    </source>
</evidence>
<feature type="transmembrane region" description="Helical" evidence="1">
    <location>
        <begin position="122"/>
        <end position="144"/>
    </location>
</feature>
<protein>
    <submittedName>
        <fullName evidence="2">Uncharacterized protein</fullName>
    </submittedName>
</protein>
<dbReference type="EMBL" id="CP042905">
    <property type="protein sequence ID" value="QEE17498.1"/>
    <property type="molecule type" value="Genomic_DNA"/>
</dbReference>
<dbReference type="RefSeq" id="WP_147664390.1">
    <property type="nucleotide sequence ID" value="NZ_CP042905.2"/>
</dbReference>
<proteinExistence type="predicted"/>
<reference evidence="2 3" key="2">
    <citation type="journal article" date="2024" name="Int. J. Syst. Evol. Microbiol.">
        <title>Promethearchaeum syntrophicum gen. nov., sp. nov., an anaerobic, obligately syntrophic archaeon, the first isolate of the lineage 'Asgard' archaea, and proposal of the new archaeal phylum Promethearchaeota phyl. nov. and kingdom Promethearchaeati regn. nov.</title>
        <authorList>
            <person name="Imachi H."/>
            <person name="Nobu M.K."/>
            <person name="Kato S."/>
            <person name="Takaki Y."/>
            <person name="Miyazaki M."/>
            <person name="Miyata M."/>
            <person name="Ogawara M."/>
            <person name="Saito Y."/>
            <person name="Sakai S."/>
            <person name="Tahara Y.O."/>
            <person name="Takano Y."/>
            <person name="Tasumi E."/>
            <person name="Uematsu K."/>
            <person name="Yoshimura T."/>
            <person name="Itoh T."/>
            <person name="Ohkuma M."/>
            <person name="Takai K."/>
        </authorList>
    </citation>
    <scope>NUCLEOTIDE SEQUENCE [LARGE SCALE GENOMIC DNA]</scope>
    <source>
        <strain evidence="2 3">MK-D1</strain>
    </source>
</reference>
<evidence type="ECO:0000256" key="1">
    <source>
        <dbReference type="SAM" id="Phobius"/>
    </source>
</evidence>
<dbReference type="GeneID" id="41331302"/>
<feature type="transmembrane region" description="Helical" evidence="1">
    <location>
        <begin position="187"/>
        <end position="210"/>
    </location>
</feature>
<feature type="transmembrane region" description="Helical" evidence="1">
    <location>
        <begin position="36"/>
        <end position="61"/>
    </location>
</feature>
<name>A0A5B9DE22_9ARCH</name>
<evidence type="ECO:0000313" key="3">
    <source>
        <dbReference type="Proteomes" id="UP000321408"/>
    </source>
</evidence>
<dbReference type="Proteomes" id="UP000321408">
    <property type="component" value="Chromosome"/>
</dbReference>
<feature type="transmembrane region" description="Helical" evidence="1">
    <location>
        <begin position="12"/>
        <end position="30"/>
    </location>
</feature>
<gene>
    <name evidence="2" type="ORF">DSAG12_03335</name>
</gene>
<reference evidence="2 3" key="1">
    <citation type="journal article" date="2020" name="Nature">
        <title>Isolation of an archaeon at the prokaryote-eukaryote interface.</title>
        <authorList>
            <person name="Imachi H."/>
            <person name="Nobu M.K."/>
            <person name="Nakahara N."/>
            <person name="Morono Y."/>
            <person name="Ogawara M."/>
            <person name="Takaki Y."/>
            <person name="Takano Y."/>
            <person name="Uematsu K."/>
            <person name="Ikuta T."/>
            <person name="Ito M."/>
            <person name="Matsui Y."/>
            <person name="Miyazaki M."/>
            <person name="Murata K."/>
            <person name="Saito Y."/>
            <person name="Sakai S."/>
            <person name="Song C."/>
            <person name="Tasumi E."/>
            <person name="Yamanaka Y."/>
            <person name="Yamaguchi T."/>
            <person name="Kamagata Y."/>
            <person name="Tamaki H."/>
            <person name="Takai K."/>
        </authorList>
    </citation>
    <scope>NUCLEOTIDE SEQUENCE [LARGE SCALE GENOMIC DNA]</scope>
    <source>
        <strain evidence="2 3">MK-D1</strain>
    </source>
</reference>
<dbReference type="KEGG" id="psyt:DSAG12_03335"/>
<accession>A0A5B9DE22</accession>
<feature type="transmembrane region" description="Helical" evidence="1">
    <location>
        <begin position="96"/>
        <end position="115"/>
    </location>
</feature>
<keyword evidence="1" id="KW-1133">Transmembrane helix</keyword>
<organism evidence="2 3">
    <name type="scientific">Promethearchaeum syntrophicum</name>
    <dbReference type="NCBI Taxonomy" id="2594042"/>
    <lineage>
        <taxon>Archaea</taxon>
        <taxon>Promethearchaeati</taxon>
        <taxon>Promethearchaeota</taxon>
        <taxon>Promethearchaeia</taxon>
        <taxon>Promethearchaeales</taxon>
        <taxon>Promethearchaeaceae</taxon>
        <taxon>Promethearchaeum</taxon>
    </lineage>
</organism>
<keyword evidence="3" id="KW-1185">Reference proteome</keyword>
<feature type="transmembrane region" description="Helical" evidence="1">
    <location>
        <begin position="73"/>
        <end position="90"/>
    </location>
</feature>
<sequence length="229" mass="25503">MSRNEVSKTKKFSLPQIIFISLMATANVGFDLLVSPGFIALTTHIVAGLLIMVPINFLFIALTKNTVDKFGTITIYMIVFGAISSPLPFWGGTAGIFKLILGLIIGVLLDCVFHFKKIALKIVMGAILGSIIWWLPTFIIWKLWNLSIVEAMSNMLKAGTQQFSMGNGWIDLSGILELPITELNYELVKFAIICGVISSIPVFFACIIGYQMFLQIKKTSIYERFTNYQ</sequence>